<evidence type="ECO:0000256" key="1">
    <source>
        <dbReference type="SAM" id="MobiDB-lite"/>
    </source>
</evidence>
<dbReference type="Proteomes" id="UP001233673">
    <property type="component" value="Unassembled WGS sequence"/>
</dbReference>
<sequence>MIRSKHLDVAILGVMQVITRGDLANWPKPGTMANGIGGAMNLVHRARAVIIMMQHVARGGSPKILQECALPLIGKGVDRIVTPRHRRDARGPGSPRDRTRRARRRGRDRHRRSAHRRRRPPGKAPLPATV</sequence>
<dbReference type="GO" id="GO:0016740">
    <property type="term" value="F:transferase activity"/>
    <property type="evidence" value="ECO:0007669"/>
    <property type="project" value="UniProtKB-KW"/>
</dbReference>
<dbReference type="Gene3D" id="3.40.1080.10">
    <property type="entry name" value="Glutaconate Coenzyme A-transferase"/>
    <property type="match status" value="1"/>
</dbReference>
<dbReference type="PANTHER" id="PTHR13707">
    <property type="entry name" value="KETOACID-COENZYME A TRANSFERASE"/>
    <property type="match status" value="1"/>
</dbReference>
<evidence type="ECO:0000313" key="3">
    <source>
        <dbReference type="Proteomes" id="UP001233673"/>
    </source>
</evidence>
<dbReference type="SUPFAM" id="SSF100950">
    <property type="entry name" value="NagB/RpiA/CoA transferase-like"/>
    <property type="match status" value="1"/>
</dbReference>
<dbReference type="RefSeq" id="WP_306000227.1">
    <property type="nucleotide sequence ID" value="NZ_JASNFN010000014.1"/>
</dbReference>
<organism evidence="2 3">
    <name type="scientific">Blastococcus carthaginiensis</name>
    <dbReference type="NCBI Taxonomy" id="3050034"/>
    <lineage>
        <taxon>Bacteria</taxon>
        <taxon>Bacillati</taxon>
        <taxon>Actinomycetota</taxon>
        <taxon>Actinomycetes</taxon>
        <taxon>Geodermatophilales</taxon>
        <taxon>Geodermatophilaceae</taxon>
        <taxon>Blastococcus</taxon>
    </lineage>
</organism>
<gene>
    <name evidence="2" type="ORF">QOZ88_13240</name>
</gene>
<dbReference type="EMBL" id="JASNFN010000014">
    <property type="protein sequence ID" value="MDP5183604.1"/>
    <property type="molecule type" value="Genomic_DNA"/>
</dbReference>
<feature type="region of interest" description="Disordered" evidence="1">
    <location>
        <begin position="80"/>
        <end position="130"/>
    </location>
</feature>
<proteinExistence type="predicted"/>
<feature type="compositionally biased region" description="Basic residues" evidence="1">
    <location>
        <begin position="98"/>
        <end position="121"/>
    </location>
</feature>
<protein>
    <submittedName>
        <fullName evidence="2">CoA-transferase</fullName>
        <ecNumber evidence="2">2.8.3.-</ecNumber>
    </submittedName>
</protein>
<dbReference type="InterPro" id="IPR037171">
    <property type="entry name" value="NagB/RpiA_transferase-like"/>
</dbReference>
<accession>A0ABT9IDE3</accession>
<dbReference type="EC" id="2.8.3.-" evidence="2"/>
<dbReference type="InterPro" id="IPR004165">
    <property type="entry name" value="CoA_trans_fam_I"/>
</dbReference>
<evidence type="ECO:0000313" key="2">
    <source>
        <dbReference type="EMBL" id="MDP5183604.1"/>
    </source>
</evidence>
<comment type="caution">
    <text evidence="2">The sequence shown here is derived from an EMBL/GenBank/DDBJ whole genome shotgun (WGS) entry which is preliminary data.</text>
</comment>
<reference evidence="3" key="1">
    <citation type="submission" date="2023-05" db="EMBL/GenBank/DDBJ databases">
        <title>Draft genome of Pseudofrankia sp. BMG5.37.</title>
        <authorList>
            <person name="Gtari M."/>
            <person name="Ghodhbane F."/>
            <person name="Sbissi I."/>
        </authorList>
    </citation>
    <scope>NUCLEOTIDE SEQUENCE [LARGE SCALE GENOMIC DNA]</scope>
    <source>
        <strain evidence="3">BMG 814</strain>
    </source>
</reference>
<keyword evidence="2" id="KW-0808">Transferase</keyword>
<name>A0ABT9IDE3_9ACTN</name>
<keyword evidence="3" id="KW-1185">Reference proteome</keyword>
<dbReference type="PANTHER" id="PTHR13707:SF57">
    <property type="entry name" value="SUCCINYL-COA:3-KETOACID COENZYME A TRANSFERASE SUBUNIT B-RELATED"/>
    <property type="match status" value="1"/>
</dbReference>
<dbReference type="Pfam" id="PF01144">
    <property type="entry name" value="CoA_trans"/>
    <property type="match status" value="1"/>
</dbReference>